<dbReference type="Gene3D" id="3.40.50.300">
    <property type="entry name" value="P-loop containing nucleotide triphosphate hydrolases"/>
    <property type="match status" value="1"/>
</dbReference>
<keyword evidence="7" id="KW-1185">Reference proteome</keyword>
<dbReference type="InterPro" id="IPR017871">
    <property type="entry name" value="ABC_transporter-like_CS"/>
</dbReference>
<dbReference type="PROSITE" id="PS00211">
    <property type="entry name" value="ABC_TRANSPORTER_1"/>
    <property type="match status" value="1"/>
</dbReference>
<keyword evidence="2" id="KW-0547">Nucleotide-binding</keyword>
<dbReference type="PANTHER" id="PTHR42788">
    <property type="entry name" value="TAURINE IMPORT ATP-BINDING PROTEIN-RELATED"/>
    <property type="match status" value="1"/>
</dbReference>
<name>A0ABD5NEP4_9EURY</name>
<comment type="caution">
    <text evidence="6">The sequence shown here is derived from an EMBL/GenBank/DDBJ whole genome shotgun (WGS) entry which is preliminary data.</text>
</comment>
<dbReference type="EMBL" id="JBHRWN010000002">
    <property type="protein sequence ID" value="MFC3477728.1"/>
    <property type="molecule type" value="Genomic_DNA"/>
</dbReference>
<protein>
    <submittedName>
        <fullName evidence="6">ABC transporter ATP-binding protein</fullName>
    </submittedName>
</protein>
<dbReference type="InterPro" id="IPR050166">
    <property type="entry name" value="ABC_transporter_ATP-bind"/>
</dbReference>
<dbReference type="Proteomes" id="UP001595660">
    <property type="component" value="Unassembled WGS sequence"/>
</dbReference>
<evidence type="ECO:0000313" key="6">
    <source>
        <dbReference type="EMBL" id="MFC3477728.1"/>
    </source>
</evidence>
<feature type="domain" description="ABC transporter" evidence="5">
    <location>
        <begin position="31"/>
        <end position="261"/>
    </location>
</feature>
<dbReference type="RefSeq" id="WP_390226292.1">
    <property type="nucleotide sequence ID" value="NZ_CP089466.1"/>
</dbReference>
<gene>
    <name evidence="6" type="ORF">ACFOKC_08320</name>
</gene>
<feature type="region of interest" description="Disordered" evidence="4">
    <location>
        <begin position="1"/>
        <end position="34"/>
    </location>
</feature>
<dbReference type="CDD" id="cd03293">
    <property type="entry name" value="ABC_NrtD_SsuB_transporters"/>
    <property type="match status" value="1"/>
</dbReference>
<proteinExistence type="predicted"/>
<organism evidence="6 7">
    <name type="scientific">Halobacterium litoreum</name>
    <dbReference type="NCBI Taxonomy" id="2039234"/>
    <lineage>
        <taxon>Archaea</taxon>
        <taxon>Methanobacteriati</taxon>
        <taxon>Methanobacteriota</taxon>
        <taxon>Stenosarchaea group</taxon>
        <taxon>Halobacteria</taxon>
        <taxon>Halobacteriales</taxon>
        <taxon>Halobacteriaceae</taxon>
        <taxon>Halobacterium</taxon>
    </lineage>
</organism>
<dbReference type="InterPro" id="IPR003593">
    <property type="entry name" value="AAA+_ATPase"/>
</dbReference>
<evidence type="ECO:0000259" key="5">
    <source>
        <dbReference type="PROSITE" id="PS50893"/>
    </source>
</evidence>
<sequence>MAPVNATGGETVRGDDRRGGDDAPPDDPPAIEVDGVTKRYDGRQSVEALRDVSLSVADGEFVCLVGASGCGKTTLFRVLAGLEAPTSGAVEVGGSPVTGPGVDRGMVFQSYNLFPWLTVEENVRFGLDQPACDCADCAARVAHLVDLVGLSGFEDAYPKELSGGMKQRVAVARALAVDPGILLLDEPFGSIDAQTRDRLQSELLDVWRETEKTVLFVTHEIAEAVTLADRVVVLAADPGRVAATVEIDLPRPRDPSNPAFRDLVDEIRAAIE</sequence>
<feature type="compositionally biased region" description="Basic and acidic residues" evidence="4">
    <location>
        <begin position="12"/>
        <end position="21"/>
    </location>
</feature>
<dbReference type="PANTHER" id="PTHR42788:SF13">
    <property type="entry name" value="ALIPHATIC SULFONATES IMPORT ATP-BINDING PROTEIN SSUB"/>
    <property type="match status" value="1"/>
</dbReference>
<dbReference type="SMART" id="SM00382">
    <property type="entry name" value="AAA"/>
    <property type="match status" value="1"/>
</dbReference>
<dbReference type="GeneID" id="69116338"/>
<evidence type="ECO:0000256" key="1">
    <source>
        <dbReference type="ARBA" id="ARBA00022448"/>
    </source>
</evidence>
<evidence type="ECO:0000256" key="4">
    <source>
        <dbReference type="SAM" id="MobiDB-lite"/>
    </source>
</evidence>
<accession>A0ABD5NEP4</accession>
<dbReference type="InterPro" id="IPR003439">
    <property type="entry name" value="ABC_transporter-like_ATP-bd"/>
</dbReference>
<dbReference type="AlphaFoldDB" id="A0ABD5NEP4"/>
<evidence type="ECO:0000313" key="7">
    <source>
        <dbReference type="Proteomes" id="UP001595660"/>
    </source>
</evidence>
<dbReference type="Pfam" id="PF00005">
    <property type="entry name" value="ABC_tran"/>
    <property type="match status" value="1"/>
</dbReference>
<reference evidence="6 7" key="1">
    <citation type="journal article" date="2019" name="Int. J. Syst. Evol. Microbiol.">
        <title>The Global Catalogue of Microorganisms (GCM) 10K type strain sequencing project: providing services to taxonomists for standard genome sequencing and annotation.</title>
        <authorList>
            <consortium name="The Broad Institute Genomics Platform"/>
            <consortium name="The Broad Institute Genome Sequencing Center for Infectious Disease"/>
            <person name="Wu L."/>
            <person name="Ma J."/>
        </authorList>
    </citation>
    <scope>NUCLEOTIDE SEQUENCE [LARGE SCALE GENOMIC DNA]</scope>
    <source>
        <strain evidence="6 7">CGMCC 1.12562</strain>
    </source>
</reference>
<dbReference type="SUPFAM" id="SSF52540">
    <property type="entry name" value="P-loop containing nucleoside triphosphate hydrolases"/>
    <property type="match status" value="1"/>
</dbReference>
<dbReference type="PROSITE" id="PS50893">
    <property type="entry name" value="ABC_TRANSPORTER_2"/>
    <property type="match status" value="1"/>
</dbReference>
<evidence type="ECO:0000256" key="3">
    <source>
        <dbReference type="ARBA" id="ARBA00022840"/>
    </source>
</evidence>
<keyword evidence="1" id="KW-0813">Transport</keyword>
<keyword evidence="3 6" id="KW-0067">ATP-binding</keyword>
<dbReference type="InterPro" id="IPR027417">
    <property type="entry name" value="P-loop_NTPase"/>
</dbReference>
<dbReference type="GO" id="GO:0005524">
    <property type="term" value="F:ATP binding"/>
    <property type="evidence" value="ECO:0007669"/>
    <property type="project" value="UniProtKB-KW"/>
</dbReference>
<evidence type="ECO:0000256" key="2">
    <source>
        <dbReference type="ARBA" id="ARBA00022741"/>
    </source>
</evidence>